<keyword evidence="8" id="KW-1185">Reference proteome</keyword>
<evidence type="ECO:0000313" key="4">
    <source>
        <dbReference type="EMBL" id="ABD32624.1"/>
    </source>
</evidence>
<organism evidence="4">
    <name type="scientific">Medicago truncatula</name>
    <name type="common">Barrel medic</name>
    <name type="synonym">Medicago tribuloides</name>
    <dbReference type="NCBI Taxonomy" id="3880"/>
    <lineage>
        <taxon>Eukaryota</taxon>
        <taxon>Viridiplantae</taxon>
        <taxon>Streptophyta</taxon>
        <taxon>Embryophyta</taxon>
        <taxon>Tracheophyta</taxon>
        <taxon>Spermatophyta</taxon>
        <taxon>Magnoliopsida</taxon>
        <taxon>eudicotyledons</taxon>
        <taxon>Gunneridae</taxon>
        <taxon>Pentapetalae</taxon>
        <taxon>rosids</taxon>
        <taxon>fabids</taxon>
        <taxon>Fabales</taxon>
        <taxon>Fabaceae</taxon>
        <taxon>Papilionoideae</taxon>
        <taxon>50 kb inversion clade</taxon>
        <taxon>NPAAA clade</taxon>
        <taxon>Hologalegina</taxon>
        <taxon>IRL clade</taxon>
        <taxon>Trifolieae</taxon>
        <taxon>Medicago</taxon>
    </lineage>
</organism>
<dbReference type="PaxDb" id="3880-AES59381"/>
<keyword evidence="2" id="KW-0804">Transcription</keyword>
<dbReference type="Proteomes" id="UP000002051">
    <property type="component" value="Unassembled WGS sequence"/>
</dbReference>
<evidence type="ECO:0000313" key="5">
    <source>
        <dbReference type="EMBL" id="AES59381.1"/>
    </source>
</evidence>
<evidence type="ECO:0000313" key="6">
    <source>
        <dbReference type="EMBL" id="RHN77271.1"/>
    </source>
</evidence>
<dbReference type="Gramene" id="rna709">
    <property type="protein sequence ID" value="RHN77271.1"/>
    <property type="gene ID" value="gene709"/>
</dbReference>
<reference evidence="4" key="1">
    <citation type="submission" date="2004-10" db="EMBL/GenBank/DDBJ databases">
        <authorList>
            <person name="Town C.D."/>
        </authorList>
    </citation>
    <scope>NUCLEOTIDE SEQUENCE</scope>
</reference>
<name>Q2HTQ7_MEDTR</name>
<dbReference type="AlphaFoldDB" id="Q2HTQ7"/>
<dbReference type="PANTHER" id="PTHR46633:SF9">
    <property type="entry name" value="TRANSCRIPTION FACTOR MYC_MYB-RELATED"/>
    <property type="match status" value="1"/>
</dbReference>
<proteinExistence type="predicted"/>
<evidence type="ECO:0000313" key="8">
    <source>
        <dbReference type="Proteomes" id="UP000002051"/>
    </source>
</evidence>
<evidence type="ECO:0000256" key="1">
    <source>
        <dbReference type="ARBA" id="ARBA00023015"/>
    </source>
</evidence>
<dbReference type="eggNOG" id="ENOG502RI18">
    <property type="taxonomic scope" value="Eukaryota"/>
</dbReference>
<protein>
    <submittedName>
        <fullName evidence="6">Putative transcription factor MYC/MYB</fullName>
    </submittedName>
    <submittedName>
        <fullName evidence="5">Transcription factor-like protein</fullName>
    </submittedName>
</protein>
<dbReference type="EnsemblPlants" id="AES59381">
    <property type="protein sequence ID" value="AES59381"/>
    <property type="gene ID" value="MTR_1g018810"/>
</dbReference>
<reference evidence="7" key="5">
    <citation type="submission" date="2015-04" db="UniProtKB">
        <authorList>
            <consortium name="EnsemblPlants"/>
        </authorList>
    </citation>
    <scope>IDENTIFICATION</scope>
    <source>
        <strain evidence="7">cv. Jemalong A17</strain>
    </source>
</reference>
<dbReference type="Proteomes" id="UP000265566">
    <property type="component" value="Chromosome 1"/>
</dbReference>
<gene>
    <name evidence="7" type="primary">11414521</name>
    <name evidence="5" type="ordered locus">MTR_1g018810</name>
    <name evidence="4" type="ORF">MtrDRAFT_AC150207g14v2</name>
    <name evidence="6" type="ORF">MtrunA17_Chr1g0152981</name>
</gene>
<dbReference type="STRING" id="3880.Q2HTQ7"/>
<reference evidence="9" key="6">
    <citation type="journal article" date="2018" name="Nat. Plants">
        <title>Whole-genome landscape of Medicago truncatula symbiotic genes.</title>
        <authorList>
            <person name="Pecrix Y."/>
            <person name="Staton S.E."/>
            <person name="Sallet E."/>
            <person name="Lelandais-Briere C."/>
            <person name="Moreau S."/>
            <person name="Carrere S."/>
            <person name="Blein T."/>
            <person name="Jardinaud M.F."/>
            <person name="Latrasse D."/>
            <person name="Zouine M."/>
            <person name="Zahm M."/>
            <person name="Kreplak J."/>
            <person name="Mayjonade B."/>
            <person name="Satge C."/>
            <person name="Perez M."/>
            <person name="Cauet S."/>
            <person name="Marande W."/>
            <person name="Chantry-Darmon C."/>
            <person name="Lopez-Roques C."/>
            <person name="Bouchez O."/>
            <person name="Berard A."/>
            <person name="Debelle F."/>
            <person name="Munos S."/>
            <person name="Bendahmane A."/>
            <person name="Berges H."/>
            <person name="Niebel A."/>
            <person name="Buitink J."/>
            <person name="Frugier F."/>
            <person name="Benhamed M."/>
            <person name="Crespi M."/>
            <person name="Gouzy J."/>
            <person name="Gamas P."/>
        </authorList>
    </citation>
    <scope>NUCLEOTIDE SEQUENCE [LARGE SCALE GENOMIC DNA]</scope>
    <source>
        <strain evidence="9">cv. Jemalong A17</strain>
    </source>
</reference>
<dbReference type="HOGENOM" id="CLU_055923_1_0_1"/>
<dbReference type="InterPro" id="IPR025610">
    <property type="entry name" value="MYC/MYB_N"/>
</dbReference>
<evidence type="ECO:0000313" key="7">
    <source>
        <dbReference type="EnsemblPlants" id="AES59381"/>
    </source>
</evidence>
<accession>Q2HTQ7</accession>
<reference evidence="6" key="7">
    <citation type="journal article" date="2018" name="Nat. Plants">
        <title>Whole-genome landscape of Medicago truncatula symbiotic genes.</title>
        <authorList>
            <person name="Pecrix Y."/>
            <person name="Gamas P."/>
            <person name="Carrere S."/>
        </authorList>
    </citation>
    <scope>NUCLEOTIDE SEQUENCE</scope>
    <source>
        <tissue evidence="6">Leaves</tissue>
    </source>
</reference>
<dbReference type="OMA" id="PNLISSW"/>
<dbReference type="EMBL" id="AC150207">
    <property type="protein sequence ID" value="ABD32624.1"/>
    <property type="molecule type" value="Genomic_DNA"/>
</dbReference>
<reference evidence="5 8" key="3">
    <citation type="journal article" date="2011" name="Nature">
        <title>The Medicago genome provides insight into the evolution of rhizobial symbioses.</title>
        <authorList>
            <person name="Young N.D."/>
            <person name="Debelle F."/>
            <person name="Oldroyd G.E."/>
            <person name="Geurts R."/>
            <person name="Cannon S.B."/>
            <person name="Udvardi M.K."/>
            <person name="Benedito V.A."/>
            <person name="Mayer K.F."/>
            <person name="Gouzy J."/>
            <person name="Schoof H."/>
            <person name="Van de Peer Y."/>
            <person name="Proost S."/>
            <person name="Cook D.R."/>
            <person name="Meyers B.C."/>
            <person name="Spannagl M."/>
            <person name="Cheung F."/>
            <person name="De Mita S."/>
            <person name="Krishnakumar V."/>
            <person name="Gundlach H."/>
            <person name="Zhou S."/>
            <person name="Mudge J."/>
            <person name="Bharti A.K."/>
            <person name="Murray J.D."/>
            <person name="Naoumkina M.A."/>
            <person name="Rosen B."/>
            <person name="Silverstein K.A."/>
            <person name="Tang H."/>
            <person name="Rombauts S."/>
            <person name="Zhao P.X."/>
            <person name="Zhou P."/>
            <person name="Barbe V."/>
            <person name="Bardou P."/>
            <person name="Bechner M."/>
            <person name="Bellec A."/>
            <person name="Berger A."/>
            <person name="Berges H."/>
            <person name="Bidwell S."/>
            <person name="Bisseling T."/>
            <person name="Choisne N."/>
            <person name="Couloux A."/>
            <person name="Denny R."/>
            <person name="Deshpande S."/>
            <person name="Dai X."/>
            <person name="Doyle J.J."/>
            <person name="Dudez A.M."/>
            <person name="Farmer A.D."/>
            <person name="Fouteau S."/>
            <person name="Franken C."/>
            <person name="Gibelin C."/>
            <person name="Gish J."/>
            <person name="Goldstein S."/>
            <person name="Gonzalez A.J."/>
            <person name="Green P.J."/>
            <person name="Hallab A."/>
            <person name="Hartog M."/>
            <person name="Hua A."/>
            <person name="Humphray S.J."/>
            <person name="Jeong D.H."/>
            <person name="Jing Y."/>
            <person name="Jocker A."/>
            <person name="Kenton S.M."/>
            <person name="Kim D.J."/>
            <person name="Klee K."/>
            <person name="Lai H."/>
            <person name="Lang C."/>
            <person name="Lin S."/>
            <person name="Macmil S.L."/>
            <person name="Magdelenat G."/>
            <person name="Matthews L."/>
            <person name="McCorrison J."/>
            <person name="Monaghan E.L."/>
            <person name="Mun J.H."/>
            <person name="Najar F.Z."/>
            <person name="Nicholson C."/>
            <person name="Noirot C."/>
            <person name="O'Bleness M."/>
            <person name="Paule C.R."/>
            <person name="Poulain J."/>
            <person name="Prion F."/>
            <person name="Qin B."/>
            <person name="Qu C."/>
            <person name="Retzel E.F."/>
            <person name="Riddle C."/>
            <person name="Sallet E."/>
            <person name="Samain S."/>
            <person name="Samson N."/>
            <person name="Sanders I."/>
            <person name="Saurat O."/>
            <person name="Scarpelli C."/>
            <person name="Schiex T."/>
            <person name="Segurens B."/>
            <person name="Severin A.J."/>
            <person name="Sherrier D.J."/>
            <person name="Shi R."/>
            <person name="Sims S."/>
            <person name="Singer S.R."/>
            <person name="Sinharoy S."/>
            <person name="Sterck L."/>
            <person name="Viollet A."/>
            <person name="Wang B.B."/>
            <person name="Wang K."/>
            <person name="Wang M."/>
            <person name="Wang X."/>
            <person name="Warfsmann J."/>
            <person name="Weissenbach J."/>
            <person name="White D.D."/>
            <person name="White J.D."/>
            <person name="Wiley G.B."/>
            <person name="Wincker P."/>
            <person name="Xing Y."/>
            <person name="Yang L."/>
            <person name="Yao Z."/>
            <person name="Ying F."/>
            <person name="Zhai J."/>
            <person name="Zhou L."/>
            <person name="Zuber A."/>
            <person name="Denarie J."/>
            <person name="Dixon R.A."/>
            <person name="May G.D."/>
            <person name="Schwartz D.C."/>
            <person name="Rogers J."/>
            <person name="Quetier F."/>
            <person name="Town C.D."/>
            <person name="Roe B.A."/>
        </authorList>
    </citation>
    <scope>NUCLEOTIDE SEQUENCE [LARGE SCALE GENOMIC DNA]</scope>
    <source>
        <strain evidence="5">A17</strain>
        <strain evidence="7 8">cv. Jemalong A17</strain>
    </source>
</reference>
<evidence type="ECO:0000259" key="3">
    <source>
        <dbReference type="Pfam" id="PF14215"/>
    </source>
</evidence>
<dbReference type="OrthoDB" id="1876470at2759"/>
<reference evidence="4" key="2">
    <citation type="submission" date="2007-03" db="EMBL/GenBank/DDBJ databases">
        <authorList>
            <consortium name="The International Medicago Genome Annotation Group"/>
        </authorList>
    </citation>
    <scope>NUCLEOTIDE SEQUENCE</scope>
</reference>
<keyword evidence="1" id="KW-0805">Transcription regulation</keyword>
<evidence type="ECO:0000313" key="9">
    <source>
        <dbReference type="Proteomes" id="UP000265566"/>
    </source>
</evidence>
<sequence length="321" mass="36625">MESGLPLLHSLLQHTLRNLCSFPTSSTSSKWVYAVFWRVVPRIFPPPRWEFGGTSLDRSKGNKRNWIIVWEDGFCDFNECEQRKSGCLNERFGADVFFKMSHEVYSYGEGLVGKVAADNGHKWVYSDTQNGCEANYVGPWNASIDHQPRAWEFQLNSGIQTIAVIAVKEGLVQLGSFDKIAEDLDLVLNIQRKFSYLQTIPGLLSFQRPQHIPFQHPCITKPNFQMMESNEISKNQVTKLNNMQDERSNYFSMIAINLGRNHPQNGTSMPPLWSPPLSLPNNHIQLHETNRINNTSHKVKIEEGTFHIANYGDQKGKAGWS</sequence>
<dbReference type="PANTHER" id="PTHR46633">
    <property type="entry name" value="TRANSCRIPTION FACTOR MYC/MYB-RELATED"/>
    <property type="match status" value="1"/>
</dbReference>
<dbReference type="EMBL" id="CM001217">
    <property type="protein sequence ID" value="AES59381.1"/>
    <property type="molecule type" value="Genomic_DNA"/>
</dbReference>
<feature type="domain" description="Transcription factor MYC/MYB N-terminal" evidence="3">
    <location>
        <begin position="12"/>
        <end position="194"/>
    </location>
</feature>
<reference evidence="5 8" key="4">
    <citation type="journal article" date="2014" name="BMC Genomics">
        <title>An improved genome release (version Mt4.0) for the model legume Medicago truncatula.</title>
        <authorList>
            <person name="Tang H."/>
            <person name="Krishnakumar V."/>
            <person name="Bidwell S."/>
            <person name="Rosen B."/>
            <person name="Chan A."/>
            <person name="Zhou S."/>
            <person name="Gentzbittel L."/>
            <person name="Childs K.L."/>
            <person name="Yandell M."/>
            <person name="Gundlach H."/>
            <person name="Mayer K.F."/>
            <person name="Schwartz D.C."/>
            <person name="Town C.D."/>
        </authorList>
    </citation>
    <scope>GENOME REANNOTATION</scope>
    <source>
        <strain evidence="7 8">cv. Jemalong A17</strain>
    </source>
</reference>
<evidence type="ECO:0000256" key="2">
    <source>
        <dbReference type="ARBA" id="ARBA00023163"/>
    </source>
</evidence>
<dbReference type="EMBL" id="PSQE01000001">
    <property type="protein sequence ID" value="RHN77271.1"/>
    <property type="molecule type" value="Genomic_DNA"/>
</dbReference>
<dbReference type="KEGG" id="mtr:11414521"/>
<dbReference type="Pfam" id="PF14215">
    <property type="entry name" value="bHLH-MYC_N"/>
    <property type="match status" value="1"/>
</dbReference>